<organism evidence="10 11">
    <name type="scientific">Desulfovibrio litoralis DSM 11393</name>
    <dbReference type="NCBI Taxonomy" id="1121455"/>
    <lineage>
        <taxon>Bacteria</taxon>
        <taxon>Pseudomonadati</taxon>
        <taxon>Thermodesulfobacteriota</taxon>
        <taxon>Desulfovibrionia</taxon>
        <taxon>Desulfovibrionales</taxon>
        <taxon>Desulfovibrionaceae</taxon>
        <taxon>Desulfovibrio</taxon>
    </lineage>
</organism>
<dbReference type="SUPFAM" id="SSF81343">
    <property type="entry name" value="Fumarate reductase respiratory complex transmembrane subunits"/>
    <property type="match status" value="1"/>
</dbReference>
<feature type="binding site" description="axial binding residue" evidence="8">
    <location>
        <position position="37"/>
    </location>
    <ligand>
        <name>heme b</name>
        <dbReference type="ChEBI" id="CHEBI:60344"/>
        <label>bD</label>
    </ligand>
    <ligandPart>
        <name>Fe</name>
        <dbReference type="ChEBI" id="CHEBI:18248"/>
    </ligandPart>
</feature>
<dbReference type="InterPro" id="IPR004224">
    <property type="entry name" value="Fum_red_B_TM"/>
</dbReference>
<feature type="transmembrane region" description="Helical" evidence="9">
    <location>
        <begin position="21"/>
        <end position="46"/>
    </location>
</feature>
<evidence type="ECO:0000256" key="3">
    <source>
        <dbReference type="ARBA" id="ARBA00022692"/>
    </source>
</evidence>
<keyword evidence="3 9" id="KW-0812">Transmembrane</keyword>
<keyword evidence="5 9" id="KW-1133">Transmembrane helix</keyword>
<dbReference type="Proteomes" id="UP000186469">
    <property type="component" value="Unassembled WGS sequence"/>
</dbReference>
<feature type="binding site" description="axial binding residue" evidence="8">
    <location>
        <position position="165"/>
    </location>
    <ligand>
        <name>heme b</name>
        <dbReference type="ChEBI" id="CHEBI:60344"/>
        <label>bD</label>
    </ligand>
    <ligandPart>
        <name>Fe</name>
        <dbReference type="ChEBI" id="CHEBI:18248"/>
    </ligandPart>
</feature>
<gene>
    <name evidence="10" type="ORF">SAMN02745728_00015</name>
</gene>
<comment type="subcellular location">
    <subcellularLocation>
        <location evidence="1">Membrane</location>
    </subcellularLocation>
</comment>
<dbReference type="GO" id="GO:0046872">
    <property type="term" value="F:metal ion binding"/>
    <property type="evidence" value="ECO:0007669"/>
    <property type="project" value="UniProtKB-KW"/>
</dbReference>
<dbReference type="InterPro" id="IPR034804">
    <property type="entry name" value="SQR/QFR_C/D"/>
</dbReference>
<dbReference type="RefSeq" id="WP_072695272.1">
    <property type="nucleotide sequence ID" value="NZ_FRDI01000002.1"/>
</dbReference>
<feature type="transmembrane region" description="Helical" evidence="9">
    <location>
        <begin position="111"/>
        <end position="130"/>
    </location>
</feature>
<keyword evidence="11" id="KW-1185">Reference proteome</keyword>
<name>A0A1M7RR78_9BACT</name>
<evidence type="ECO:0000256" key="4">
    <source>
        <dbReference type="ARBA" id="ARBA00022723"/>
    </source>
</evidence>
<evidence type="ECO:0000256" key="5">
    <source>
        <dbReference type="ARBA" id="ARBA00022989"/>
    </source>
</evidence>
<evidence type="ECO:0000256" key="6">
    <source>
        <dbReference type="ARBA" id="ARBA00023004"/>
    </source>
</evidence>
<dbReference type="OrthoDB" id="5345350at2"/>
<feature type="transmembrane region" description="Helical" evidence="9">
    <location>
        <begin position="150"/>
        <end position="171"/>
    </location>
</feature>
<sequence>MESFVTLKSLGKTTLPGRLDVMQALSGVVLAVFTIIHLILTSTVIISPRLMGGIGWILEELYLAQVFGPIILLLVIFHFILAARKMPFLTGGLKVYWEHAKSMRHQYTWEWFAQVISAIIVLVFSIIHMSEILSTLPITVEKSALREQHGWTPFYIVLLTAVGIHLSLGLFRVCVKYGYITAENRAVWQKRIYILLAAYIGLGLLTIIRFHFITIPN</sequence>
<evidence type="ECO:0000313" key="10">
    <source>
        <dbReference type="EMBL" id="SHN48606.1"/>
    </source>
</evidence>
<dbReference type="GO" id="GO:0006099">
    <property type="term" value="P:tricarboxylic acid cycle"/>
    <property type="evidence" value="ECO:0007669"/>
    <property type="project" value="InterPro"/>
</dbReference>
<proteinExistence type="predicted"/>
<dbReference type="EMBL" id="FRDI01000002">
    <property type="protein sequence ID" value="SHN48606.1"/>
    <property type="molecule type" value="Genomic_DNA"/>
</dbReference>
<dbReference type="InterPro" id="IPR000701">
    <property type="entry name" value="SuccDH_FuR_B_TM-su"/>
</dbReference>
<evidence type="ECO:0000256" key="2">
    <source>
        <dbReference type="ARBA" id="ARBA00022617"/>
    </source>
</evidence>
<protein>
    <submittedName>
        <fullName evidence="10">Succinate dehydrogenase subunit C</fullName>
    </submittedName>
</protein>
<keyword evidence="7 9" id="KW-0472">Membrane</keyword>
<dbReference type="Pfam" id="PF01127">
    <property type="entry name" value="Sdh_cyt"/>
    <property type="match status" value="1"/>
</dbReference>
<evidence type="ECO:0000256" key="1">
    <source>
        <dbReference type="ARBA" id="ARBA00004370"/>
    </source>
</evidence>
<feature type="binding site" description="axial binding residue" evidence="8">
    <location>
        <position position="128"/>
    </location>
    <ligand>
        <name>heme b</name>
        <dbReference type="ChEBI" id="CHEBI:60344"/>
        <label>bD</label>
    </ligand>
    <ligandPart>
        <name>Fe</name>
        <dbReference type="ChEBI" id="CHEBI:18248"/>
    </ligandPart>
</feature>
<dbReference type="PIRSF" id="PIRSF000177">
    <property type="entry name" value="Fumar_rd_cyt_b"/>
    <property type="match status" value="1"/>
</dbReference>
<dbReference type="STRING" id="1121455.SAMN02745728_00015"/>
<keyword evidence="2 8" id="KW-0349">Heme</keyword>
<feature type="transmembrane region" description="Helical" evidence="9">
    <location>
        <begin position="66"/>
        <end position="83"/>
    </location>
</feature>
<feature type="binding site" description="axial binding residue" evidence="8">
    <location>
        <position position="78"/>
    </location>
    <ligand>
        <name>heme b</name>
        <dbReference type="ChEBI" id="CHEBI:60344"/>
        <label>bD</label>
    </ligand>
    <ligandPart>
        <name>Fe</name>
        <dbReference type="ChEBI" id="CHEBI:18248"/>
    </ligandPart>
</feature>
<dbReference type="AlphaFoldDB" id="A0A1M7RR78"/>
<keyword evidence="4 8" id="KW-0479">Metal-binding</keyword>
<feature type="transmembrane region" description="Helical" evidence="9">
    <location>
        <begin position="192"/>
        <end position="212"/>
    </location>
</feature>
<evidence type="ECO:0000256" key="9">
    <source>
        <dbReference type="SAM" id="Phobius"/>
    </source>
</evidence>
<reference evidence="10 11" key="1">
    <citation type="submission" date="2016-12" db="EMBL/GenBank/DDBJ databases">
        <authorList>
            <person name="Song W.-J."/>
            <person name="Kurnit D.M."/>
        </authorList>
    </citation>
    <scope>NUCLEOTIDE SEQUENCE [LARGE SCALE GENOMIC DNA]</scope>
    <source>
        <strain evidence="10 11">DSM 11393</strain>
    </source>
</reference>
<evidence type="ECO:0000256" key="8">
    <source>
        <dbReference type="PIRSR" id="PIRSR000177-1"/>
    </source>
</evidence>
<evidence type="ECO:0000256" key="7">
    <source>
        <dbReference type="ARBA" id="ARBA00023136"/>
    </source>
</evidence>
<evidence type="ECO:0000313" key="11">
    <source>
        <dbReference type="Proteomes" id="UP000186469"/>
    </source>
</evidence>
<accession>A0A1M7RR78</accession>
<dbReference type="Gene3D" id="1.20.1300.10">
    <property type="entry name" value="Fumarate reductase/succinate dehydrogenase, transmembrane subunit"/>
    <property type="match status" value="1"/>
</dbReference>
<dbReference type="GO" id="GO:0016020">
    <property type="term" value="C:membrane"/>
    <property type="evidence" value="ECO:0007669"/>
    <property type="project" value="UniProtKB-SubCell"/>
</dbReference>
<keyword evidence="6 8" id="KW-0408">Iron</keyword>